<dbReference type="Pfam" id="PF00440">
    <property type="entry name" value="TetR_N"/>
    <property type="match status" value="1"/>
</dbReference>
<dbReference type="InterPro" id="IPR050624">
    <property type="entry name" value="HTH-type_Tx_Regulator"/>
</dbReference>
<evidence type="ECO:0000313" key="4">
    <source>
        <dbReference type="EMBL" id="ADO78175.1"/>
    </source>
</evidence>
<dbReference type="KEGG" id="hpk:Hprae_2056"/>
<dbReference type="EMBL" id="CP002175">
    <property type="protein sequence ID" value="ADO78175.1"/>
    <property type="molecule type" value="Genomic_DNA"/>
</dbReference>
<dbReference type="STRING" id="572479.Hprae_2056"/>
<keyword evidence="1 2" id="KW-0238">DNA-binding</keyword>
<evidence type="ECO:0000313" key="5">
    <source>
        <dbReference type="Proteomes" id="UP000006866"/>
    </source>
</evidence>
<dbReference type="PANTHER" id="PTHR43479">
    <property type="entry name" value="ACREF/ENVCD OPERON REPRESSOR-RELATED"/>
    <property type="match status" value="1"/>
</dbReference>
<dbReference type="HOGENOM" id="CLU_069356_12_2_9"/>
<organism evidence="4 5">
    <name type="scientific">Halanaerobium praevalens (strain ATCC 33744 / DSM 2228 / GSL)</name>
    <dbReference type="NCBI Taxonomy" id="572479"/>
    <lineage>
        <taxon>Bacteria</taxon>
        <taxon>Bacillati</taxon>
        <taxon>Bacillota</taxon>
        <taxon>Clostridia</taxon>
        <taxon>Halanaerobiales</taxon>
        <taxon>Halanaerobiaceae</taxon>
        <taxon>Halanaerobium</taxon>
    </lineage>
</organism>
<keyword evidence="5" id="KW-1185">Reference proteome</keyword>
<dbReference type="PRINTS" id="PR00455">
    <property type="entry name" value="HTHTETR"/>
</dbReference>
<dbReference type="OrthoDB" id="9812993at2"/>
<dbReference type="PROSITE" id="PS50977">
    <property type="entry name" value="HTH_TETR_2"/>
    <property type="match status" value="1"/>
</dbReference>
<evidence type="ECO:0000256" key="2">
    <source>
        <dbReference type="PROSITE-ProRule" id="PRU00335"/>
    </source>
</evidence>
<dbReference type="PANTHER" id="PTHR43479:SF11">
    <property type="entry name" value="ACREF_ENVCD OPERON REPRESSOR-RELATED"/>
    <property type="match status" value="1"/>
</dbReference>
<reference evidence="4 5" key="2">
    <citation type="journal article" date="2011" name="Stand. Genomic Sci.">
        <title>Complete genome sequence of the extremely halophilic Halanaerobium praevalens type strain (GSL).</title>
        <authorList>
            <person name="Ivanova N."/>
            <person name="Sikorski J."/>
            <person name="Chertkov O."/>
            <person name="Nolan M."/>
            <person name="Lucas S."/>
            <person name="Hammon N."/>
            <person name="Deshpande S."/>
            <person name="Cheng J.F."/>
            <person name="Tapia R."/>
            <person name="Han C."/>
            <person name="Goodwin L."/>
            <person name="Pitluck S."/>
            <person name="Huntemann M."/>
            <person name="Liolios K."/>
            <person name="Pagani I."/>
            <person name="Mavromatis K."/>
            <person name="Ovchinikova G."/>
            <person name="Pati A."/>
            <person name="Chen A."/>
            <person name="Palaniappan K."/>
            <person name="Land M."/>
            <person name="Hauser L."/>
            <person name="Brambilla E.M."/>
            <person name="Kannan K.P."/>
            <person name="Rohde M."/>
            <person name="Tindall B.J."/>
            <person name="Goker M."/>
            <person name="Detter J.C."/>
            <person name="Woyke T."/>
            <person name="Bristow J."/>
            <person name="Eisen J.A."/>
            <person name="Markowitz V."/>
            <person name="Hugenholtz P."/>
            <person name="Kyrpides N.C."/>
            <person name="Klenk H.P."/>
            <person name="Lapidus A."/>
        </authorList>
    </citation>
    <scope>NUCLEOTIDE SEQUENCE [LARGE SCALE GENOMIC DNA]</scope>
    <source>
        <strain evidence="5">ATCC 33744 / DSM 2228 / GSL</strain>
    </source>
</reference>
<dbReference type="Gene3D" id="1.10.357.10">
    <property type="entry name" value="Tetracycline Repressor, domain 2"/>
    <property type="match status" value="1"/>
</dbReference>
<dbReference type="AlphaFoldDB" id="E3DRW1"/>
<feature type="DNA-binding region" description="H-T-H motif" evidence="2">
    <location>
        <begin position="29"/>
        <end position="48"/>
    </location>
</feature>
<dbReference type="RefSeq" id="WP_014554191.1">
    <property type="nucleotide sequence ID" value="NC_017455.1"/>
</dbReference>
<evidence type="ECO:0000256" key="1">
    <source>
        <dbReference type="ARBA" id="ARBA00023125"/>
    </source>
</evidence>
<name>E3DRW1_HALPG</name>
<dbReference type="InterPro" id="IPR009057">
    <property type="entry name" value="Homeodomain-like_sf"/>
</dbReference>
<dbReference type="PATRIC" id="fig|572479.3.peg.2093"/>
<accession>E3DRW1</accession>
<proteinExistence type="predicted"/>
<dbReference type="eggNOG" id="COG1309">
    <property type="taxonomic scope" value="Bacteria"/>
</dbReference>
<dbReference type="Proteomes" id="UP000006866">
    <property type="component" value="Chromosome"/>
</dbReference>
<dbReference type="GO" id="GO:0003677">
    <property type="term" value="F:DNA binding"/>
    <property type="evidence" value="ECO:0007669"/>
    <property type="project" value="UniProtKB-UniRule"/>
</dbReference>
<dbReference type="SUPFAM" id="SSF46689">
    <property type="entry name" value="Homeodomain-like"/>
    <property type="match status" value="1"/>
</dbReference>
<gene>
    <name evidence="4" type="ordered locus">Hprae_2056</name>
</gene>
<reference evidence="5" key="1">
    <citation type="submission" date="2010-10" db="EMBL/GenBank/DDBJ databases">
        <title>The complete genome of Halanaerobium praevalens DSM 2228.</title>
        <authorList>
            <consortium name="US DOE Joint Genome Institute (JGI-PGF)"/>
            <person name="Lucas S."/>
            <person name="Copeland A."/>
            <person name="Lapidus A."/>
            <person name="Glavina del Rio T."/>
            <person name="Dalin E."/>
            <person name="Tice H."/>
            <person name="Bruce D."/>
            <person name="Goodwin L."/>
            <person name="Pitluck S."/>
            <person name="Kyrpides N."/>
            <person name="Mavromatis K."/>
            <person name="Ivanova N."/>
            <person name="Ovchinnikova G."/>
            <person name="Chertkov O."/>
            <person name="Detter J.C."/>
            <person name="Han C."/>
            <person name="Larimer F."/>
            <person name="Land M."/>
            <person name="Hauser L."/>
            <person name="Markowitz V."/>
            <person name="Cheng J.-F."/>
            <person name="Hugenholtz P."/>
            <person name="Woyke T."/>
            <person name="Wu D."/>
            <person name="Tindall B."/>
            <person name="Pomrenke H.G."/>
            <person name="Brambilla E."/>
            <person name="Klenk H.-P."/>
            <person name="Eisen J.A."/>
        </authorList>
    </citation>
    <scope>NUCLEOTIDE SEQUENCE [LARGE SCALE GENOMIC DNA]</scope>
    <source>
        <strain evidence="5">ATCC 33744 / DSM 2228 / GSL</strain>
    </source>
</reference>
<protein>
    <submittedName>
        <fullName evidence="4">Regulatory protein TetR</fullName>
    </submittedName>
</protein>
<evidence type="ECO:0000259" key="3">
    <source>
        <dbReference type="PROSITE" id="PS50977"/>
    </source>
</evidence>
<feature type="domain" description="HTH tetR-type" evidence="3">
    <location>
        <begin position="6"/>
        <end position="66"/>
    </location>
</feature>
<sequence>MPKIIQNIEKKINQATLKLLEDHNYQSLNMKLIAQEAEMAVGTLYNYYQNKEELFLAVFKQSWQKTFVKLDQILSEQKKEKNILVELVISLYNEICQRKGIGSEIIKADIFNENDISVIKKTLRSKFKSALKILEQNQKIELKKAVEIRLIDSLILTTVHLATDYSEQKEENIEFIKSIIQKI</sequence>
<dbReference type="InterPro" id="IPR001647">
    <property type="entry name" value="HTH_TetR"/>
</dbReference>